<evidence type="ECO:0000259" key="5">
    <source>
        <dbReference type="Pfam" id="PF00155"/>
    </source>
</evidence>
<evidence type="ECO:0000256" key="3">
    <source>
        <dbReference type="ARBA" id="ARBA00022679"/>
    </source>
</evidence>
<evidence type="ECO:0000313" key="6">
    <source>
        <dbReference type="EMBL" id="SLM95786.1"/>
    </source>
</evidence>
<dbReference type="Proteomes" id="UP000196581">
    <property type="component" value="Unassembled WGS sequence"/>
</dbReference>
<accession>A0A1X6X9E0</accession>
<dbReference type="InterPro" id="IPR004839">
    <property type="entry name" value="Aminotransferase_I/II_large"/>
</dbReference>
<dbReference type="InterPro" id="IPR015422">
    <property type="entry name" value="PyrdxlP-dep_Trfase_small"/>
</dbReference>
<dbReference type="PANTHER" id="PTHR42790:SF19">
    <property type="entry name" value="KYNURENINE_ALPHA-AMINOADIPATE AMINOTRANSFERASE, MITOCHONDRIAL"/>
    <property type="match status" value="1"/>
</dbReference>
<reference evidence="7" key="1">
    <citation type="submission" date="2017-02" db="EMBL/GenBank/DDBJ databases">
        <authorList>
            <person name="Dridi B."/>
        </authorList>
    </citation>
    <scope>NUCLEOTIDE SEQUENCE [LARGE SCALE GENOMIC DNA]</scope>
    <source>
        <strain evidence="7">B Co 03.10</strain>
    </source>
</reference>
<dbReference type="GO" id="GO:0004069">
    <property type="term" value="F:L-aspartate:2-oxoglutarate aminotransferase activity"/>
    <property type="evidence" value="ECO:0007669"/>
    <property type="project" value="UniProtKB-EC"/>
</dbReference>
<dbReference type="InterPro" id="IPR050859">
    <property type="entry name" value="Class-I_PLP-dep_aminotransf"/>
</dbReference>
<keyword evidence="7" id="KW-1185">Reference proteome</keyword>
<dbReference type="InterPro" id="IPR015421">
    <property type="entry name" value="PyrdxlP-dep_Trfase_major"/>
</dbReference>
<dbReference type="AlphaFoldDB" id="A0A1X6X9E0"/>
<dbReference type="RefSeq" id="WP_087005727.1">
    <property type="nucleotide sequence ID" value="NZ_FWFF01000006.1"/>
</dbReference>
<dbReference type="Gene3D" id="3.40.640.10">
    <property type="entry name" value="Type I PLP-dependent aspartate aminotransferase-like (Major domain)"/>
    <property type="match status" value="1"/>
</dbReference>
<sequence>MTEITHDEWYPRLAARAQGGPSDLSAILALASAGGDLVDFSGGFPDPSLYDTQLLGETASKAIASKPEVALQYAPNYGIASLREVLRGQVTRTQGVTPGADDLIVTSGGVDAITLVSKSMLDHGDAVLVEAPSYLGAFSVFRSHDGVCFSMRNDEDGLIPASIEEAYEQARAAGHPPKVVYVIPDFQNPSGLRLSLERRREVVEIARRLGLLVLEDVAYRDLAFDGSYIDSLYALGPDVTVQMGTFSKTFTPGTRMGWACGPATVIDAMAQAKTNTDQCAGALGQTILESYIAEGHYAASLPVLRGAYAARCAGLMDALTDGLGERASWTRPGGGFFTWLEIPGVDSKQLAASAVEEGVAFVPGGPFFADSRPNTNIRLSFSRTTVDRMGEGIARLRRSIERLDG</sequence>
<organism evidence="6 7">
    <name type="scientific">Brevibacterium yomogidense</name>
    <dbReference type="NCBI Taxonomy" id="946573"/>
    <lineage>
        <taxon>Bacteria</taxon>
        <taxon>Bacillati</taxon>
        <taxon>Actinomycetota</taxon>
        <taxon>Actinomycetes</taxon>
        <taxon>Micrococcales</taxon>
        <taxon>Brevibacteriaceae</taxon>
        <taxon>Brevibacterium</taxon>
    </lineage>
</organism>
<evidence type="ECO:0000313" key="7">
    <source>
        <dbReference type="Proteomes" id="UP000196581"/>
    </source>
</evidence>
<protein>
    <submittedName>
        <fullName evidence="6">Transcriptional regulator, GntR family domain / Aspartate aminotransferase</fullName>
        <ecNumber evidence="6">2.6.1.1</ecNumber>
    </submittedName>
</protein>
<evidence type="ECO:0000256" key="2">
    <source>
        <dbReference type="ARBA" id="ARBA00022576"/>
    </source>
</evidence>
<dbReference type="GO" id="GO:1901605">
    <property type="term" value="P:alpha-amino acid metabolic process"/>
    <property type="evidence" value="ECO:0007669"/>
    <property type="project" value="TreeGrafter"/>
</dbReference>
<dbReference type="Pfam" id="PF00155">
    <property type="entry name" value="Aminotran_1_2"/>
    <property type="match status" value="1"/>
</dbReference>
<keyword evidence="2 6" id="KW-0032">Aminotransferase</keyword>
<proteinExistence type="predicted"/>
<keyword evidence="4" id="KW-0663">Pyridoxal phosphate</keyword>
<dbReference type="PANTHER" id="PTHR42790">
    <property type="entry name" value="AMINOTRANSFERASE"/>
    <property type="match status" value="1"/>
</dbReference>
<evidence type="ECO:0000256" key="4">
    <source>
        <dbReference type="ARBA" id="ARBA00022898"/>
    </source>
</evidence>
<comment type="cofactor">
    <cofactor evidence="1">
        <name>pyridoxal 5'-phosphate</name>
        <dbReference type="ChEBI" id="CHEBI:597326"/>
    </cofactor>
</comment>
<dbReference type="EMBL" id="FWFF01000006">
    <property type="protein sequence ID" value="SLM95786.1"/>
    <property type="molecule type" value="Genomic_DNA"/>
</dbReference>
<evidence type="ECO:0000256" key="1">
    <source>
        <dbReference type="ARBA" id="ARBA00001933"/>
    </source>
</evidence>
<keyword evidence="3 6" id="KW-0808">Transferase</keyword>
<dbReference type="SUPFAM" id="SSF53383">
    <property type="entry name" value="PLP-dependent transferases"/>
    <property type="match status" value="1"/>
</dbReference>
<dbReference type="GO" id="GO:0030170">
    <property type="term" value="F:pyridoxal phosphate binding"/>
    <property type="evidence" value="ECO:0007669"/>
    <property type="project" value="InterPro"/>
</dbReference>
<dbReference type="Gene3D" id="3.90.1150.10">
    <property type="entry name" value="Aspartate Aminotransferase, domain 1"/>
    <property type="match status" value="1"/>
</dbReference>
<feature type="domain" description="Aminotransferase class I/classII large" evidence="5">
    <location>
        <begin position="64"/>
        <end position="395"/>
    </location>
</feature>
<gene>
    <name evidence="6" type="ORF">FM105_05065</name>
</gene>
<dbReference type="InterPro" id="IPR015424">
    <property type="entry name" value="PyrdxlP-dep_Trfase"/>
</dbReference>
<dbReference type="EC" id="2.6.1.1" evidence="6"/>
<dbReference type="CDD" id="cd00609">
    <property type="entry name" value="AAT_like"/>
    <property type="match status" value="1"/>
</dbReference>
<name>A0A1X6X9E0_9MICO</name>